<evidence type="ECO:0000313" key="1">
    <source>
        <dbReference type="EMBL" id="CAH1428491.1"/>
    </source>
</evidence>
<reference evidence="1 2" key="1">
    <citation type="submission" date="2022-01" db="EMBL/GenBank/DDBJ databases">
        <authorList>
            <person name="Xiong W."/>
            <person name="Schranz E."/>
        </authorList>
    </citation>
    <scope>NUCLEOTIDE SEQUENCE [LARGE SCALE GENOMIC DNA]</scope>
</reference>
<proteinExistence type="predicted"/>
<dbReference type="AlphaFoldDB" id="A0AAU9MSG2"/>
<protein>
    <submittedName>
        <fullName evidence="1">Uncharacterized protein</fullName>
    </submittedName>
</protein>
<evidence type="ECO:0000313" key="2">
    <source>
        <dbReference type="Proteomes" id="UP001157418"/>
    </source>
</evidence>
<accession>A0AAU9MSG2</accession>
<organism evidence="1 2">
    <name type="scientific">Lactuca virosa</name>
    <dbReference type="NCBI Taxonomy" id="75947"/>
    <lineage>
        <taxon>Eukaryota</taxon>
        <taxon>Viridiplantae</taxon>
        <taxon>Streptophyta</taxon>
        <taxon>Embryophyta</taxon>
        <taxon>Tracheophyta</taxon>
        <taxon>Spermatophyta</taxon>
        <taxon>Magnoliopsida</taxon>
        <taxon>eudicotyledons</taxon>
        <taxon>Gunneridae</taxon>
        <taxon>Pentapetalae</taxon>
        <taxon>asterids</taxon>
        <taxon>campanulids</taxon>
        <taxon>Asterales</taxon>
        <taxon>Asteraceae</taxon>
        <taxon>Cichorioideae</taxon>
        <taxon>Cichorieae</taxon>
        <taxon>Lactucinae</taxon>
        <taxon>Lactuca</taxon>
    </lineage>
</organism>
<dbReference type="Proteomes" id="UP001157418">
    <property type="component" value="Unassembled WGS sequence"/>
</dbReference>
<comment type="caution">
    <text evidence="1">The sequence shown here is derived from an EMBL/GenBank/DDBJ whole genome shotgun (WGS) entry which is preliminary data.</text>
</comment>
<dbReference type="EMBL" id="CAKMRJ010002223">
    <property type="protein sequence ID" value="CAH1428491.1"/>
    <property type="molecule type" value="Genomic_DNA"/>
</dbReference>
<gene>
    <name evidence="1" type="ORF">LVIROSA_LOCUS15417</name>
</gene>
<keyword evidence="2" id="KW-1185">Reference proteome</keyword>
<sequence length="76" mass="8290">MSLKKEKMLTGIESKEKKRYQELLLMNLRELEGGGPNGVHGGGVAGGGGGRLVVKGLTECCRSEMQWEGARRCRVK</sequence>
<name>A0AAU9MSG2_9ASTR</name>